<feature type="transmembrane region" description="Helical" evidence="3">
    <location>
        <begin position="12"/>
        <end position="36"/>
    </location>
</feature>
<keyword evidence="3" id="KW-0812">Transmembrane</keyword>
<dbReference type="PRINTS" id="PR00412">
    <property type="entry name" value="EPOXHYDRLASE"/>
</dbReference>
<comment type="similarity">
    <text evidence="2">Belongs to the AB hydrolase superfamily. Epoxide hydrolase family.</text>
</comment>
<dbReference type="Proteomes" id="UP001374579">
    <property type="component" value="Unassembled WGS sequence"/>
</dbReference>
<keyword evidence="1" id="KW-0378">Hydrolase</keyword>
<dbReference type="PRINTS" id="PR00111">
    <property type="entry name" value="ABHYDROLASE"/>
</dbReference>
<accession>A0AAN9FY93</accession>
<dbReference type="Gene3D" id="3.40.50.1820">
    <property type="entry name" value="alpha/beta hydrolase"/>
    <property type="match status" value="1"/>
</dbReference>
<evidence type="ECO:0000256" key="3">
    <source>
        <dbReference type="SAM" id="Phobius"/>
    </source>
</evidence>
<sequence>MAGMSLVSRLALRVGSLCVGCFFAGIIAVTNLVAVVRKGPSAVFYTKKRSAPPACLQDPSLGTHGYAHLEDVRIHYVSNGAEDKPLMLCVHGFPEFWYSWRHQLREFKDDYRVVAIDQRGYGDSDKPTSVSEYSLLALTNDLRQLVTALGYKKCVLVGHDWGGVVAWSFAQTCPEMVERFIVMNCPSSAGYIKRVSAGLSQIKKSWYITLFQVPYIPELNLTVNDMASLKGVFKGSVMGVRSDEMTDEDVEAYKYTFQRNGFTGPLNYYRALIRYPELFFYRLPTPDLRVQCPTLIIWGCKDGALDRELAALSAESVAGEVAVKYIEDSSHWVQMDRYQEVNAHVREFLESTGKKSE</sequence>
<proteinExistence type="inferred from homology"/>
<name>A0AAN9FY93_9CAEN</name>
<protein>
    <recommendedName>
        <fullName evidence="4">AB hydrolase-1 domain-containing protein</fullName>
    </recommendedName>
</protein>
<dbReference type="SUPFAM" id="SSF53474">
    <property type="entry name" value="alpha/beta-Hydrolases"/>
    <property type="match status" value="1"/>
</dbReference>
<dbReference type="AlphaFoldDB" id="A0AAN9FY93"/>
<dbReference type="PANTHER" id="PTHR43329">
    <property type="entry name" value="EPOXIDE HYDROLASE"/>
    <property type="match status" value="1"/>
</dbReference>
<evidence type="ECO:0000313" key="6">
    <source>
        <dbReference type="Proteomes" id="UP001374579"/>
    </source>
</evidence>
<dbReference type="Pfam" id="PF00561">
    <property type="entry name" value="Abhydrolase_1"/>
    <property type="match status" value="1"/>
</dbReference>
<keyword evidence="3" id="KW-1133">Transmembrane helix</keyword>
<keyword evidence="6" id="KW-1185">Reference proteome</keyword>
<dbReference type="InterPro" id="IPR000639">
    <property type="entry name" value="Epox_hydrolase-like"/>
</dbReference>
<evidence type="ECO:0000256" key="2">
    <source>
        <dbReference type="ARBA" id="ARBA00038334"/>
    </source>
</evidence>
<dbReference type="InterPro" id="IPR000073">
    <property type="entry name" value="AB_hydrolase_1"/>
</dbReference>
<comment type="caution">
    <text evidence="5">The sequence shown here is derived from an EMBL/GenBank/DDBJ whole genome shotgun (WGS) entry which is preliminary data.</text>
</comment>
<evidence type="ECO:0000259" key="4">
    <source>
        <dbReference type="Pfam" id="PF00561"/>
    </source>
</evidence>
<dbReference type="GO" id="GO:0004301">
    <property type="term" value="F:epoxide hydrolase activity"/>
    <property type="evidence" value="ECO:0007669"/>
    <property type="project" value="UniProtKB-ARBA"/>
</dbReference>
<reference evidence="5 6" key="1">
    <citation type="submission" date="2024-02" db="EMBL/GenBank/DDBJ databases">
        <title>Chromosome-scale genome assembly of the rough periwinkle Littorina saxatilis.</title>
        <authorList>
            <person name="De Jode A."/>
            <person name="Faria R."/>
            <person name="Formenti G."/>
            <person name="Sims Y."/>
            <person name="Smith T.P."/>
            <person name="Tracey A."/>
            <person name="Wood J.M.D."/>
            <person name="Zagrodzka Z.B."/>
            <person name="Johannesson K."/>
            <person name="Butlin R.K."/>
            <person name="Leder E.H."/>
        </authorList>
    </citation>
    <scope>NUCLEOTIDE SEQUENCE [LARGE SCALE GENOMIC DNA]</scope>
    <source>
        <strain evidence="5">Snail1</strain>
        <tissue evidence="5">Muscle</tissue>
    </source>
</reference>
<evidence type="ECO:0000256" key="1">
    <source>
        <dbReference type="ARBA" id="ARBA00022801"/>
    </source>
</evidence>
<keyword evidence="3" id="KW-0472">Membrane</keyword>
<gene>
    <name evidence="5" type="ORF">V1264_024935</name>
</gene>
<dbReference type="InterPro" id="IPR029058">
    <property type="entry name" value="AB_hydrolase_fold"/>
</dbReference>
<dbReference type="EMBL" id="JBAMIC010003067">
    <property type="protein sequence ID" value="KAK7089071.1"/>
    <property type="molecule type" value="Genomic_DNA"/>
</dbReference>
<evidence type="ECO:0000313" key="5">
    <source>
        <dbReference type="EMBL" id="KAK7089071.1"/>
    </source>
</evidence>
<feature type="domain" description="AB hydrolase-1" evidence="4">
    <location>
        <begin position="85"/>
        <end position="337"/>
    </location>
</feature>
<organism evidence="5 6">
    <name type="scientific">Littorina saxatilis</name>
    <dbReference type="NCBI Taxonomy" id="31220"/>
    <lineage>
        <taxon>Eukaryota</taxon>
        <taxon>Metazoa</taxon>
        <taxon>Spiralia</taxon>
        <taxon>Lophotrochozoa</taxon>
        <taxon>Mollusca</taxon>
        <taxon>Gastropoda</taxon>
        <taxon>Caenogastropoda</taxon>
        <taxon>Littorinimorpha</taxon>
        <taxon>Littorinoidea</taxon>
        <taxon>Littorinidae</taxon>
        <taxon>Littorina</taxon>
    </lineage>
</organism>